<dbReference type="HOGENOM" id="CLU_001570_29_6_1"/>
<evidence type="ECO:0000256" key="4">
    <source>
        <dbReference type="ARBA" id="ARBA00022723"/>
    </source>
</evidence>
<dbReference type="Proteomes" id="UP000011115">
    <property type="component" value="Unassembled WGS sequence"/>
</dbReference>
<keyword evidence="3" id="KW-0349">Heme</keyword>
<dbReference type="PANTHER" id="PTHR47944">
    <property type="entry name" value="CYTOCHROME P450 98A9"/>
    <property type="match status" value="1"/>
</dbReference>
<dbReference type="Gramene" id="PGSC0003DMT400063349">
    <property type="protein sequence ID" value="PGSC0003DMT400063349"/>
    <property type="gene ID" value="PGSC0003DMG400024643"/>
</dbReference>
<dbReference type="ExpressionAtlas" id="M1CAI9">
    <property type="expression patterns" value="baseline"/>
</dbReference>
<evidence type="ECO:0000313" key="9">
    <source>
        <dbReference type="Proteomes" id="UP000011115"/>
    </source>
</evidence>
<evidence type="ECO:0000313" key="8">
    <source>
        <dbReference type="EnsemblPlants" id="PGSC0003DMT400063349"/>
    </source>
</evidence>
<keyword evidence="5" id="KW-0560">Oxidoreductase</keyword>
<organism evidence="8 9">
    <name type="scientific">Solanum tuberosum</name>
    <name type="common">Potato</name>
    <dbReference type="NCBI Taxonomy" id="4113"/>
    <lineage>
        <taxon>Eukaryota</taxon>
        <taxon>Viridiplantae</taxon>
        <taxon>Streptophyta</taxon>
        <taxon>Embryophyta</taxon>
        <taxon>Tracheophyta</taxon>
        <taxon>Spermatophyta</taxon>
        <taxon>Magnoliopsida</taxon>
        <taxon>eudicotyledons</taxon>
        <taxon>Gunneridae</taxon>
        <taxon>Pentapetalae</taxon>
        <taxon>asterids</taxon>
        <taxon>lamiids</taxon>
        <taxon>Solanales</taxon>
        <taxon>Solanaceae</taxon>
        <taxon>Solanoideae</taxon>
        <taxon>Solaneae</taxon>
        <taxon>Solanum</taxon>
    </lineage>
</organism>
<keyword evidence="7" id="KW-0503">Monooxygenase</keyword>
<keyword evidence="6" id="KW-0408">Iron</keyword>
<evidence type="ECO:0000256" key="3">
    <source>
        <dbReference type="ARBA" id="ARBA00022617"/>
    </source>
</evidence>
<evidence type="ECO:0000256" key="7">
    <source>
        <dbReference type="ARBA" id="ARBA00023033"/>
    </source>
</evidence>
<sequence>MTATLIHSFNWALPTGQLPEKLNMEEAFGLTLQRADPLVVHPIPRLEAQVYGG</sequence>
<dbReference type="EnsemblPlants" id="PGSC0003DMT400063349">
    <property type="protein sequence ID" value="PGSC0003DMT400063349"/>
    <property type="gene ID" value="PGSC0003DMG400024643"/>
</dbReference>
<dbReference type="GO" id="GO:0004497">
    <property type="term" value="F:monooxygenase activity"/>
    <property type="evidence" value="ECO:0007669"/>
    <property type="project" value="UniProtKB-KW"/>
</dbReference>
<dbReference type="PANTHER" id="PTHR47944:SF18">
    <property type="entry name" value="FLAVONOID 3'-MONOOXYGENASE"/>
    <property type="match status" value="1"/>
</dbReference>
<evidence type="ECO:0000256" key="1">
    <source>
        <dbReference type="ARBA" id="ARBA00001971"/>
    </source>
</evidence>
<comment type="cofactor">
    <cofactor evidence="1">
        <name>heme</name>
        <dbReference type="ChEBI" id="CHEBI:30413"/>
    </cofactor>
</comment>
<dbReference type="GO" id="GO:0046872">
    <property type="term" value="F:metal ion binding"/>
    <property type="evidence" value="ECO:0007669"/>
    <property type="project" value="UniProtKB-KW"/>
</dbReference>
<keyword evidence="4" id="KW-0479">Metal-binding</keyword>
<accession>M1CAI9</accession>
<protein>
    <submittedName>
        <fullName evidence="8">Flavonoid 3'-monooxygenase</fullName>
    </submittedName>
</protein>
<gene>
    <name evidence="8" type="primary">F3'H</name>
</gene>
<dbReference type="AlphaFoldDB" id="M1CAI9"/>
<evidence type="ECO:0000256" key="2">
    <source>
        <dbReference type="ARBA" id="ARBA00010617"/>
    </source>
</evidence>
<name>M1CAI9_SOLTU</name>
<keyword evidence="9" id="KW-1185">Reference proteome</keyword>
<reference evidence="8" key="2">
    <citation type="submission" date="2015-06" db="UniProtKB">
        <authorList>
            <consortium name="EnsemblPlants"/>
        </authorList>
    </citation>
    <scope>IDENTIFICATION</scope>
    <source>
        <strain evidence="8">DM1-3 516 R44</strain>
    </source>
</reference>
<proteinExistence type="inferred from homology"/>
<comment type="similarity">
    <text evidence="2">Belongs to the cytochrome P450 family.</text>
</comment>
<evidence type="ECO:0000256" key="6">
    <source>
        <dbReference type="ARBA" id="ARBA00023004"/>
    </source>
</evidence>
<reference evidence="9" key="1">
    <citation type="journal article" date="2011" name="Nature">
        <title>Genome sequence and analysis of the tuber crop potato.</title>
        <authorList>
            <consortium name="The Potato Genome Sequencing Consortium"/>
        </authorList>
    </citation>
    <scope>NUCLEOTIDE SEQUENCE [LARGE SCALE GENOMIC DNA]</scope>
    <source>
        <strain evidence="9">cv. DM1-3 516 R44</strain>
    </source>
</reference>
<evidence type="ECO:0000256" key="5">
    <source>
        <dbReference type="ARBA" id="ARBA00023002"/>
    </source>
</evidence>